<sequence>MSEQTIATALANASETDKAEFAHYLADHALQDSDAARIRALVAAFDRFVAERLRGR</sequence>
<dbReference type="Proteomes" id="UP000199344">
    <property type="component" value="Unassembled WGS sequence"/>
</dbReference>
<evidence type="ECO:0000313" key="2">
    <source>
        <dbReference type="Proteomes" id="UP000199344"/>
    </source>
</evidence>
<dbReference type="STRING" id="591205.SAMN05421538_101146"/>
<reference evidence="1 2" key="1">
    <citation type="submission" date="2016-10" db="EMBL/GenBank/DDBJ databases">
        <authorList>
            <person name="de Groot N.N."/>
        </authorList>
    </citation>
    <scope>NUCLEOTIDE SEQUENCE [LARGE SCALE GENOMIC DNA]</scope>
    <source>
        <strain evidence="1 2">DSM 22220</strain>
    </source>
</reference>
<protein>
    <submittedName>
        <fullName evidence="1">Uncharacterized protein</fullName>
    </submittedName>
</protein>
<gene>
    <name evidence="1" type="ORF">SAMN05421538_101146</name>
</gene>
<name>A0A1G6SZM5_9RHOB</name>
<dbReference type="RefSeq" id="WP_176804830.1">
    <property type="nucleotide sequence ID" value="NZ_FNAH01000001.1"/>
</dbReference>
<dbReference type="AlphaFoldDB" id="A0A1G6SZM5"/>
<organism evidence="1 2">
    <name type="scientific">Paracoccus isoporae</name>
    <dbReference type="NCBI Taxonomy" id="591205"/>
    <lineage>
        <taxon>Bacteria</taxon>
        <taxon>Pseudomonadati</taxon>
        <taxon>Pseudomonadota</taxon>
        <taxon>Alphaproteobacteria</taxon>
        <taxon>Rhodobacterales</taxon>
        <taxon>Paracoccaceae</taxon>
        <taxon>Paracoccus</taxon>
    </lineage>
</organism>
<evidence type="ECO:0000313" key="1">
    <source>
        <dbReference type="EMBL" id="SDD22362.1"/>
    </source>
</evidence>
<keyword evidence="2" id="KW-1185">Reference proteome</keyword>
<proteinExistence type="predicted"/>
<dbReference type="EMBL" id="FNAH01000001">
    <property type="protein sequence ID" value="SDD22362.1"/>
    <property type="molecule type" value="Genomic_DNA"/>
</dbReference>
<accession>A0A1G6SZM5</accession>